<organism evidence="4 5">
    <name type="scientific">Candidatus Accumulibacter affinis</name>
    <dbReference type="NCBI Taxonomy" id="2954384"/>
    <lineage>
        <taxon>Bacteria</taxon>
        <taxon>Pseudomonadati</taxon>
        <taxon>Pseudomonadota</taxon>
        <taxon>Betaproteobacteria</taxon>
        <taxon>Candidatus Accumulibacter</taxon>
    </lineage>
</organism>
<name>A0A935TEA2_9PROT</name>
<dbReference type="GO" id="GO:1990281">
    <property type="term" value="C:efflux pump complex"/>
    <property type="evidence" value="ECO:0007669"/>
    <property type="project" value="TreeGrafter"/>
</dbReference>
<dbReference type="NCBIfam" id="TIGR01730">
    <property type="entry name" value="RND_mfp"/>
    <property type="match status" value="1"/>
</dbReference>
<protein>
    <submittedName>
        <fullName evidence="4">Efflux RND transporter periplasmic adaptor subunit</fullName>
    </submittedName>
</protein>
<dbReference type="EMBL" id="JADJOT010000011">
    <property type="protein sequence ID" value="MBK7955803.1"/>
    <property type="molecule type" value="Genomic_DNA"/>
</dbReference>
<dbReference type="SUPFAM" id="SSF111369">
    <property type="entry name" value="HlyD-like secretion proteins"/>
    <property type="match status" value="2"/>
</dbReference>
<sequence>MPRRSLLFLAVLAAILAVLLVWWLSRVPSVAAVSLRLAPLLRTLQFSARVATFSRVDVGSTLTGRVLEVAVDQGAQVSKGEVLVRLESDELRAALAQALASERQAAARLAGLRSTGRRATQAAVTQADAVLAAAQSDLQRTQSLLNKGFLSAARLDEVRRVADVARAQLDSARAQNVANSEQGSEIVQAQAQLALASAATGAAQARLAQAVLTAPADARVLARLVEPGQIVQPGRALLSLALAGPLQLVAQVDERYLEQLRVGQTASVLADAFPSQRFPARVLSISPLVDAQRGAVEVKFSLPQSPPAFLREDMTLSVEVETARRAAALVVPVDALRGDQAADTAVVLVEHDGRVEERQVRVGLRTLEAAEVLAGLKAGETVLRNSALKPGSRVRAVIAETTLAAAAAPGLGKGTREDAGSAMTNAMGR</sequence>
<gene>
    <name evidence="4" type="ORF">IPK02_18735</name>
</gene>
<dbReference type="InterPro" id="IPR058792">
    <property type="entry name" value="Beta-barrel_RND_2"/>
</dbReference>
<dbReference type="Gene3D" id="1.10.287.470">
    <property type="entry name" value="Helix hairpin bin"/>
    <property type="match status" value="1"/>
</dbReference>
<dbReference type="Gene3D" id="2.40.420.20">
    <property type="match status" value="1"/>
</dbReference>
<dbReference type="Proteomes" id="UP000706151">
    <property type="component" value="Unassembled WGS sequence"/>
</dbReference>
<dbReference type="InterPro" id="IPR006143">
    <property type="entry name" value="RND_pump_MFP"/>
</dbReference>
<evidence type="ECO:0000256" key="1">
    <source>
        <dbReference type="ARBA" id="ARBA00009477"/>
    </source>
</evidence>
<dbReference type="Gene3D" id="2.40.50.100">
    <property type="match status" value="1"/>
</dbReference>
<reference evidence="4 5" key="1">
    <citation type="submission" date="2020-10" db="EMBL/GenBank/DDBJ databases">
        <title>Connecting structure to function with the recovery of over 1000 high-quality activated sludge metagenome-assembled genomes encoding full-length rRNA genes using long-read sequencing.</title>
        <authorList>
            <person name="Singleton C.M."/>
            <person name="Petriglieri F."/>
            <person name="Kristensen J.M."/>
            <person name="Kirkegaard R.H."/>
            <person name="Michaelsen T.Y."/>
            <person name="Andersen M.H."/>
            <person name="Karst S.M."/>
            <person name="Dueholm M.S."/>
            <person name="Nielsen P.H."/>
            <person name="Albertsen M."/>
        </authorList>
    </citation>
    <scope>NUCLEOTIDE SEQUENCE [LARGE SCALE GENOMIC DNA]</scope>
    <source>
        <strain evidence="4">Fred_18-Q3-R57-64_BAT3C.720</strain>
    </source>
</reference>
<comment type="similarity">
    <text evidence="1">Belongs to the membrane fusion protein (MFP) (TC 8.A.1) family.</text>
</comment>
<comment type="caution">
    <text evidence="4">The sequence shown here is derived from an EMBL/GenBank/DDBJ whole genome shotgun (WGS) entry which is preliminary data.</text>
</comment>
<dbReference type="AlphaFoldDB" id="A0A935TEA2"/>
<proteinExistence type="inferred from homology"/>
<dbReference type="GO" id="GO:0015562">
    <property type="term" value="F:efflux transmembrane transporter activity"/>
    <property type="evidence" value="ECO:0007669"/>
    <property type="project" value="TreeGrafter"/>
</dbReference>
<evidence type="ECO:0000313" key="4">
    <source>
        <dbReference type="EMBL" id="MBK7955803.1"/>
    </source>
</evidence>
<evidence type="ECO:0000259" key="2">
    <source>
        <dbReference type="Pfam" id="PF25954"/>
    </source>
</evidence>
<dbReference type="PANTHER" id="PTHR30469">
    <property type="entry name" value="MULTIDRUG RESISTANCE PROTEIN MDTA"/>
    <property type="match status" value="1"/>
</dbReference>
<dbReference type="InterPro" id="IPR058627">
    <property type="entry name" value="MdtA-like_C"/>
</dbReference>
<evidence type="ECO:0000313" key="5">
    <source>
        <dbReference type="Proteomes" id="UP000706151"/>
    </source>
</evidence>
<dbReference type="Gene3D" id="2.40.30.170">
    <property type="match status" value="1"/>
</dbReference>
<accession>A0A935TEA2</accession>
<feature type="domain" description="CusB-like beta-barrel" evidence="2">
    <location>
        <begin position="248"/>
        <end position="322"/>
    </location>
</feature>
<dbReference type="Pfam" id="PF25967">
    <property type="entry name" value="RND-MFP_C"/>
    <property type="match status" value="1"/>
</dbReference>
<evidence type="ECO:0000259" key="3">
    <source>
        <dbReference type="Pfam" id="PF25967"/>
    </source>
</evidence>
<feature type="domain" description="Multidrug resistance protein MdtA-like C-terminal permuted SH3" evidence="3">
    <location>
        <begin position="328"/>
        <end position="382"/>
    </location>
</feature>
<dbReference type="Pfam" id="PF25954">
    <property type="entry name" value="Beta-barrel_RND_2"/>
    <property type="match status" value="1"/>
</dbReference>
<dbReference type="PANTHER" id="PTHR30469:SF15">
    <property type="entry name" value="HLYD FAMILY OF SECRETION PROTEINS"/>
    <property type="match status" value="1"/>
</dbReference>